<dbReference type="OMA" id="PPEDQHC"/>
<protein>
    <recommendedName>
        <fullName evidence="1">VWFC domain-containing protein</fullName>
    </recommendedName>
</protein>
<dbReference type="GeneTree" id="ENSGT00940000163761"/>
<dbReference type="Pfam" id="PF23334">
    <property type="entry name" value="VWC2L_2nd"/>
    <property type="match status" value="1"/>
</dbReference>
<feature type="domain" description="VWFC" evidence="1">
    <location>
        <begin position="65"/>
        <end position="124"/>
    </location>
</feature>
<dbReference type="PANTHER" id="PTHR46439:SF1">
    <property type="entry name" value="CYSTEINE-RICH MOTOR NEURON 1 PROTEIN"/>
    <property type="match status" value="1"/>
</dbReference>
<reference evidence="2" key="2">
    <citation type="submission" date="2025-09" db="UniProtKB">
        <authorList>
            <consortium name="Ensembl"/>
        </authorList>
    </citation>
    <scope>IDENTIFICATION</scope>
</reference>
<dbReference type="Pfam" id="PF00093">
    <property type="entry name" value="VWC"/>
    <property type="match status" value="4"/>
</dbReference>
<dbReference type="InterPro" id="IPR052624">
    <property type="entry name" value="CRIM1"/>
</dbReference>
<evidence type="ECO:0000313" key="3">
    <source>
        <dbReference type="Proteomes" id="UP000264820"/>
    </source>
</evidence>
<sequence length="320" mass="35656">EGEHLRTRDKSSWRPQSCRECTCHDKVVICAPVQCVNPKCDFQRGERLRIPADQCCPECVSSIEGSCNYQGITYHDSQWSPSPCTICECSASVASCGPHRCPALSCPDNHYPFTPAGECCPKCARNGGKQSCSWEGSEYRDGEEWRPSQCSRCVCHNGDARCSVVECQRVVCQHNENLVIQPGQCCPQCDSNPCLSAGKQYQHGEQWQKDACTTCVCQHGQSKCHTHTCRPVTCDMGETKVRRAGQCCDECAAARGSCLYQGIVRYHGDMWNASGCEFCMCSRGQVLCHKAECARLRCPQVNVLFFLILQWLLRRGRLVG</sequence>
<dbReference type="Gene3D" id="6.20.200.20">
    <property type="match status" value="4"/>
</dbReference>
<organism evidence="2 3">
    <name type="scientific">Hippocampus comes</name>
    <name type="common">Tiger tail seahorse</name>
    <dbReference type="NCBI Taxonomy" id="109280"/>
    <lineage>
        <taxon>Eukaryota</taxon>
        <taxon>Metazoa</taxon>
        <taxon>Chordata</taxon>
        <taxon>Craniata</taxon>
        <taxon>Vertebrata</taxon>
        <taxon>Euteleostomi</taxon>
        <taxon>Actinopterygii</taxon>
        <taxon>Neopterygii</taxon>
        <taxon>Teleostei</taxon>
        <taxon>Neoteleostei</taxon>
        <taxon>Acanthomorphata</taxon>
        <taxon>Syngnathiaria</taxon>
        <taxon>Syngnathiformes</taxon>
        <taxon>Syngnathoidei</taxon>
        <taxon>Syngnathidae</taxon>
        <taxon>Hippocampus</taxon>
    </lineage>
</organism>
<dbReference type="Ensembl" id="ENSHCOT00000001998.1">
    <property type="protein sequence ID" value="ENSHCOP00000022077.1"/>
    <property type="gene ID" value="ENSHCOG00000009472.1"/>
</dbReference>
<feature type="domain" description="VWFC" evidence="1">
    <location>
        <begin position="8"/>
        <end position="60"/>
    </location>
</feature>
<proteinExistence type="predicted"/>
<dbReference type="PROSITE" id="PS01208">
    <property type="entry name" value="VWFC_1"/>
    <property type="match status" value="3"/>
</dbReference>
<evidence type="ECO:0000259" key="1">
    <source>
        <dbReference type="PROSITE" id="PS50184"/>
    </source>
</evidence>
<dbReference type="Gene3D" id="2.10.70.10">
    <property type="entry name" value="Complement Module, domain 1"/>
    <property type="match status" value="1"/>
</dbReference>
<keyword evidence="3" id="KW-1185">Reference proteome</keyword>
<dbReference type="GO" id="GO:0005886">
    <property type="term" value="C:plasma membrane"/>
    <property type="evidence" value="ECO:0007669"/>
    <property type="project" value="TreeGrafter"/>
</dbReference>
<dbReference type="SUPFAM" id="SSF57603">
    <property type="entry name" value="FnI-like domain"/>
    <property type="match status" value="5"/>
</dbReference>
<reference evidence="2" key="1">
    <citation type="submission" date="2025-08" db="UniProtKB">
        <authorList>
            <consortium name="Ensembl"/>
        </authorList>
    </citation>
    <scope>IDENTIFICATION</scope>
</reference>
<feature type="domain" description="VWFC" evidence="1">
    <location>
        <begin position="192"/>
        <end position="252"/>
    </location>
</feature>
<name>A0A3Q2YTJ4_HIPCM</name>
<dbReference type="InterPro" id="IPR001007">
    <property type="entry name" value="VWF_dom"/>
</dbReference>
<evidence type="ECO:0000313" key="2">
    <source>
        <dbReference type="Ensembl" id="ENSHCOP00000022077.1"/>
    </source>
</evidence>
<dbReference type="STRING" id="109280.ENSHCOP00000022077"/>
<dbReference type="PANTHER" id="PTHR46439">
    <property type="entry name" value="CYSTEINE-RICH MOTOR NEURON 1 PROTEIN"/>
    <property type="match status" value="1"/>
</dbReference>
<dbReference type="Proteomes" id="UP000264820">
    <property type="component" value="Unplaced"/>
</dbReference>
<dbReference type="AlphaFoldDB" id="A0A3Q2YTJ4"/>
<dbReference type="SMART" id="SM00214">
    <property type="entry name" value="VWC"/>
    <property type="match status" value="5"/>
</dbReference>
<dbReference type="PROSITE" id="PS50184">
    <property type="entry name" value="VWFC_2"/>
    <property type="match status" value="4"/>
</dbReference>
<accession>A0A3Q2YTJ4</accession>
<feature type="domain" description="VWFC" evidence="1">
    <location>
        <begin position="130"/>
        <end position="190"/>
    </location>
</feature>